<sequence>MSEVARPEGEEVVDESVSHYLVQKLKNGKVRVRAGGHVVTAETYWKALERLAASEQQRLEDKPEHLKQDQWDSIYWNVSDPRLEDVIQPDEEHRRENVLETVHNGPARLAKDGAWLALLEDEGIDDLGERVDLYRLWDTEYTEMTKR</sequence>
<evidence type="ECO:0000313" key="1">
    <source>
        <dbReference type="EMBL" id="AGM11932.1"/>
    </source>
</evidence>
<name>R4TMI9_9CAUD</name>
<evidence type="ECO:0000313" key="2">
    <source>
        <dbReference type="Proteomes" id="UP000202086"/>
    </source>
</evidence>
<proteinExistence type="predicted"/>
<dbReference type="GeneID" id="16193518"/>
<gene>
    <name evidence="1" type="primary">71</name>
    <name evidence="1" type="ORF">DNAM5_71</name>
</gene>
<organism evidence="1 2">
    <name type="scientific">Haloarcula californiae tailed virus 1</name>
    <dbReference type="NCBI Taxonomy" id="1273746"/>
    <lineage>
        <taxon>Viruses</taxon>
        <taxon>Duplodnaviria</taxon>
        <taxon>Heunggongvirae</taxon>
        <taxon>Uroviricota</taxon>
        <taxon>Caudoviricetes</taxon>
        <taxon>Thumleimavirales</taxon>
        <taxon>Druskaviridae</taxon>
        <taxon>Hacavirus</taxon>
        <taxon>Hacavirus italiense</taxon>
        <taxon>Hacavirus HCTV1</taxon>
    </lineage>
</organism>
<accession>R4TMI9</accession>
<dbReference type="KEGG" id="vg:16193518"/>
<dbReference type="EMBL" id="KC292029">
    <property type="protein sequence ID" value="AGM11932.1"/>
    <property type="molecule type" value="Genomic_DNA"/>
</dbReference>
<dbReference type="OrthoDB" id="31749at10239"/>
<dbReference type="RefSeq" id="YP_008059632.1">
    <property type="nucleotide sequence ID" value="NC_021330.1"/>
</dbReference>
<reference evidence="1 2" key="1">
    <citation type="submission" date="2012-12" db="EMBL/GenBank/DDBJ databases">
        <authorList>
            <person name="Sencilo A."/>
            <person name="Jacobs-Sera D."/>
            <person name="Russell D.A."/>
            <person name="Ko C."/>
            <person name="Atanasova N."/>
            <person name="Osterlund E."/>
            <person name="Oksanen H.M."/>
            <person name="Bamford D.H."/>
            <person name="Hatfull G.F."/>
            <person name="Roine E."/>
            <person name="Hendrix R.W."/>
        </authorList>
    </citation>
    <scope>NUCLEOTIDE SEQUENCE [LARGE SCALE GENOMIC DNA]</scope>
</reference>
<dbReference type="Proteomes" id="UP000202086">
    <property type="component" value="Segment"/>
</dbReference>
<keyword evidence="2" id="KW-1185">Reference proteome</keyword>
<protein>
    <submittedName>
        <fullName evidence="1">Uncharacterized protein</fullName>
    </submittedName>
</protein>